<dbReference type="AlphaFoldDB" id="A0A7W7F5L0"/>
<dbReference type="Proteomes" id="UP000566324">
    <property type="component" value="Unassembled WGS sequence"/>
</dbReference>
<dbReference type="InterPro" id="IPR014438">
    <property type="entry name" value="Glucan_biosyn_MdoG/MdoD"/>
</dbReference>
<dbReference type="Gene3D" id="2.70.98.10">
    <property type="match status" value="1"/>
</dbReference>
<dbReference type="SUPFAM" id="SSF81296">
    <property type="entry name" value="E set domains"/>
    <property type="match status" value="1"/>
</dbReference>
<accession>A0A7W7F5L0</accession>
<evidence type="ECO:0000313" key="8">
    <source>
        <dbReference type="Proteomes" id="UP000566324"/>
    </source>
</evidence>
<dbReference type="EMBL" id="JACHNZ010000002">
    <property type="protein sequence ID" value="MBB4630799.1"/>
    <property type="molecule type" value="Genomic_DNA"/>
</dbReference>
<protein>
    <submittedName>
        <fullName evidence="7">Glucans biosynthesis protein</fullName>
    </submittedName>
</protein>
<gene>
    <name evidence="7" type="ORF">GGQ98_000402</name>
</gene>
<dbReference type="RefSeq" id="WP_243451621.1">
    <property type="nucleotide sequence ID" value="NZ_JACHNZ010000002.1"/>
</dbReference>
<reference evidence="7 8" key="1">
    <citation type="submission" date="2020-08" db="EMBL/GenBank/DDBJ databases">
        <title>Genomic Encyclopedia of Type Strains, Phase IV (KMG-IV): sequencing the most valuable type-strain genomes for metagenomic binning, comparative biology and taxonomic classification.</title>
        <authorList>
            <person name="Goeker M."/>
        </authorList>
    </citation>
    <scope>NUCLEOTIDE SEQUENCE [LARGE SCALE GENOMIC DNA]</scope>
    <source>
        <strain evidence="7 8">DSM 17328</strain>
    </source>
</reference>
<dbReference type="SUPFAM" id="SSF74650">
    <property type="entry name" value="Galactose mutarotase-like"/>
    <property type="match status" value="1"/>
</dbReference>
<dbReference type="GO" id="GO:0030246">
    <property type="term" value="F:carbohydrate binding"/>
    <property type="evidence" value="ECO:0007669"/>
    <property type="project" value="InterPro"/>
</dbReference>
<dbReference type="PANTHER" id="PTHR30504">
    <property type="entry name" value="GLUCANS BIOSYNTHESIS PROTEIN"/>
    <property type="match status" value="1"/>
</dbReference>
<evidence type="ECO:0000256" key="1">
    <source>
        <dbReference type="ARBA" id="ARBA00004418"/>
    </source>
</evidence>
<comment type="pathway">
    <text evidence="2">Glycan metabolism; osmoregulated periplasmic glucan (OPG) biosynthesis.</text>
</comment>
<evidence type="ECO:0000256" key="2">
    <source>
        <dbReference type="ARBA" id="ARBA00005001"/>
    </source>
</evidence>
<dbReference type="Pfam" id="PF04349">
    <property type="entry name" value="MdoG"/>
    <property type="match status" value="1"/>
</dbReference>
<evidence type="ECO:0000256" key="3">
    <source>
        <dbReference type="ARBA" id="ARBA00009284"/>
    </source>
</evidence>
<comment type="subcellular location">
    <subcellularLocation>
        <location evidence="1">Periplasm</location>
    </subcellularLocation>
</comment>
<dbReference type="GO" id="GO:0003824">
    <property type="term" value="F:catalytic activity"/>
    <property type="evidence" value="ECO:0007669"/>
    <property type="project" value="InterPro"/>
</dbReference>
<dbReference type="PIRSF" id="PIRSF006281">
    <property type="entry name" value="MdoG"/>
    <property type="match status" value="1"/>
</dbReference>
<feature type="domain" description="Glucan biosynthesis periplasmic MdoG C-terminal" evidence="6">
    <location>
        <begin position="42"/>
        <end position="509"/>
    </location>
</feature>
<keyword evidence="5" id="KW-0574">Periplasm</keyword>
<dbReference type="GO" id="GO:0030288">
    <property type="term" value="C:outer membrane-bounded periplasmic space"/>
    <property type="evidence" value="ECO:0007669"/>
    <property type="project" value="TreeGrafter"/>
</dbReference>
<dbReference type="PANTHER" id="PTHR30504:SF3">
    <property type="entry name" value="GLUCANS BIOSYNTHESIS PROTEIN D"/>
    <property type="match status" value="1"/>
</dbReference>
<proteinExistence type="inferred from homology"/>
<sequence>MNSNGALHHWSRRDALAGLAALGLLPAFPALAAPRLGAAEAFSWAGLKQRALALSQRPFVPLRRVEAAAAVDYDALNSIRYRDDAALWPDRPGQSVRLFPLGKYAREPITINIVERGRARPLLYSPDLYEMPQDSPARALTAENGGFAGFRVMNPGDVGDWLAFQGASYFRTAGPLHQYGLSARGLAIDTGLSTPEEFPVFRAFWLEPGDDALTVYALLDGPRVAGAYRFVNRVRDNEMVQEVTLSVRLRADVERLGFAPMTSMYWYGETEPGPRRDWRPEIHDSDGLLMANGAGERLWRPLVNPPRTALNAFLDDNPRGFGLMQRDRNYDNYEDDGVFYHKRPSLWAEPIGDWGEGTVDLVEIPTQGETDDNIVAFWQPKAPARAGNRYDLSYRLRWLGGEPDALPLARVVGTYRGLGGRPGHPAQEHVVKLVVDFEGESLKGRAREDVTADVSVSGEVLMKVAYPVEGRPNRWRLMIDFIPRNGAATDLRGGLVCCGAQLTETWLYQLPAMGNG</sequence>
<dbReference type="InterPro" id="IPR014756">
    <property type="entry name" value="Ig_E-set"/>
</dbReference>
<evidence type="ECO:0000256" key="5">
    <source>
        <dbReference type="ARBA" id="ARBA00022764"/>
    </source>
</evidence>
<dbReference type="InterPro" id="IPR007444">
    <property type="entry name" value="Glucan_biosyn_MdoG_C"/>
</dbReference>
<dbReference type="UniPathway" id="UPA00637"/>
<dbReference type="PROSITE" id="PS51318">
    <property type="entry name" value="TAT"/>
    <property type="match status" value="1"/>
</dbReference>
<comment type="caution">
    <text evidence="7">The sequence shown here is derived from an EMBL/GenBank/DDBJ whole genome shotgun (WGS) entry which is preliminary data.</text>
</comment>
<organism evidence="7 8">
    <name type="scientific">Sphingosinicella soli</name>
    <dbReference type="NCBI Taxonomy" id="333708"/>
    <lineage>
        <taxon>Bacteria</taxon>
        <taxon>Pseudomonadati</taxon>
        <taxon>Pseudomonadota</taxon>
        <taxon>Alphaproteobacteria</taxon>
        <taxon>Sphingomonadales</taxon>
        <taxon>Sphingosinicellaceae</taxon>
        <taxon>Sphingosinicella</taxon>
    </lineage>
</organism>
<evidence type="ECO:0000256" key="4">
    <source>
        <dbReference type="ARBA" id="ARBA00022729"/>
    </source>
</evidence>
<comment type="similarity">
    <text evidence="3">Belongs to the OpgD/OpgG family.</text>
</comment>
<dbReference type="InterPro" id="IPR013783">
    <property type="entry name" value="Ig-like_fold"/>
</dbReference>
<evidence type="ECO:0000313" key="7">
    <source>
        <dbReference type="EMBL" id="MBB4630799.1"/>
    </source>
</evidence>
<dbReference type="Gene3D" id="2.60.40.10">
    <property type="entry name" value="Immunoglobulins"/>
    <property type="match status" value="1"/>
</dbReference>
<dbReference type="GO" id="GO:0051274">
    <property type="term" value="P:beta-glucan biosynthetic process"/>
    <property type="evidence" value="ECO:0007669"/>
    <property type="project" value="TreeGrafter"/>
</dbReference>
<dbReference type="InterPro" id="IPR011013">
    <property type="entry name" value="Gal_mutarotase_sf_dom"/>
</dbReference>
<keyword evidence="8" id="KW-1185">Reference proteome</keyword>
<keyword evidence="4" id="KW-0732">Signal</keyword>
<dbReference type="InterPro" id="IPR014718">
    <property type="entry name" value="GH-type_carb-bd"/>
</dbReference>
<dbReference type="InterPro" id="IPR006311">
    <property type="entry name" value="TAT_signal"/>
</dbReference>
<evidence type="ECO:0000259" key="6">
    <source>
        <dbReference type="Pfam" id="PF04349"/>
    </source>
</evidence>
<name>A0A7W7F5L0_9SPHN</name>